<dbReference type="SUPFAM" id="SSF46785">
    <property type="entry name" value="Winged helix' DNA-binding domain"/>
    <property type="match status" value="1"/>
</dbReference>
<evidence type="ECO:0000256" key="1">
    <source>
        <dbReference type="ARBA" id="ARBA00009437"/>
    </source>
</evidence>
<evidence type="ECO:0000256" key="3">
    <source>
        <dbReference type="ARBA" id="ARBA00023125"/>
    </source>
</evidence>
<dbReference type="InterPro" id="IPR036390">
    <property type="entry name" value="WH_DNA-bd_sf"/>
</dbReference>
<dbReference type="InterPro" id="IPR037402">
    <property type="entry name" value="YidZ_PBP2"/>
</dbReference>
<dbReference type="Gene3D" id="1.10.10.10">
    <property type="entry name" value="Winged helix-like DNA-binding domain superfamily/Winged helix DNA-binding domain"/>
    <property type="match status" value="1"/>
</dbReference>
<gene>
    <name evidence="6" type="ORF">AFM11_24460</name>
</gene>
<evidence type="ECO:0000313" key="6">
    <source>
        <dbReference type="EMBL" id="KWX21670.1"/>
    </source>
</evidence>
<dbReference type="InterPro" id="IPR005119">
    <property type="entry name" value="LysR_subst-bd"/>
</dbReference>
<dbReference type="GO" id="GO:0003700">
    <property type="term" value="F:DNA-binding transcription factor activity"/>
    <property type="evidence" value="ECO:0007669"/>
    <property type="project" value="InterPro"/>
</dbReference>
<dbReference type="InterPro" id="IPR050389">
    <property type="entry name" value="LysR-type_TF"/>
</dbReference>
<dbReference type="RefSeq" id="WP_067853755.1">
    <property type="nucleotide sequence ID" value="NZ_LGTW01000018.1"/>
</dbReference>
<keyword evidence="7" id="KW-1185">Reference proteome</keyword>
<organism evidence="6 7">
    <name type="scientific">Mycolicibacterium wolinskyi</name>
    <dbReference type="NCBI Taxonomy" id="59750"/>
    <lineage>
        <taxon>Bacteria</taxon>
        <taxon>Bacillati</taxon>
        <taxon>Actinomycetota</taxon>
        <taxon>Actinomycetes</taxon>
        <taxon>Mycobacteriales</taxon>
        <taxon>Mycobacteriaceae</taxon>
        <taxon>Mycolicibacterium</taxon>
    </lineage>
</organism>
<comment type="caution">
    <text evidence="6">The sequence shown here is derived from an EMBL/GenBank/DDBJ whole genome shotgun (WGS) entry which is preliminary data.</text>
</comment>
<accession>A0A132PH58</accession>
<comment type="similarity">
    <text evidence="1">Belongs to the LysR transcriptional regulatory family.</text>
</comment>
<dbReference type="PANTHER" id="PTHR30118">
    <property type="entry name" value="HTH-TYPE TRANSCRIPTIONAL REGULATOR LEUO-RELATED"/>
    <property type="match status" value="1"/>
</dbReference>
<evidence type="ECO:0000313" key="7">
    <source>
        <dbReference type="Proteomes" id="UP000070612"/>
    </source>
</evidence>
<name>A0A132PH58_9MYCO</name>
<dbReference type="InterPro" id="IPR000847">
    <property type="entry name" value="LysR_HTH_N"/>
</dbReference>
<dbReference type="PANTHER" id="PTHR30118:SF15">
    <property type="entry name" value="TRANSCRIPTIONAL REGULATORY PROTEIN"/>
    <property type="match status" value="1"/>
</dbReference>
<keyword evidence="4" id="KW-0804">Transcription</keyword>
<dbReference type="EMBL" id="LGTW01000018">
    <property type="protein sequence ID" value="KWX21670.1"/>
    <property type="molecule type" value="Genomic_DNA"/>
</dbReference>
<keyword evidence="3" id="KW-0238">DNA-binding</keyword>
<dbReference type="PATRIC" id="fig|59750.3.peg.2253"/>
<dbReference type="PROSITE" id="PS50931">
    <property type="entry name" value="HTH_LYSR"/>
    <property type="match status" value="1"/>
</dbReference>
<dbReference type="AlphaFoldDB" id="A0A132PH58"/>
<sequence length="305" mass="33703">MHMAHIDRIDLNLIPPLVALIEERQVSRAAERVGLSQPAMSRALQRLRRLLDDPLLIRDSTGYRLSARAESIQAQLNIVLPQLETIFAPADFDPRASTRPVQLAATDYGVQTFGPAICGELLRQSPHTPVRFHSWTPDGVADQIRNSAIDLGLYGGFATADLHSEELLVERFVCVVAADHPLADAGSIALPEYCRARHVIVDVHDGLQPDIDLPLAELGMPRRPAVTVAYHAVATQLLPGTDLIATLPSQAVATSMPADQLRVLRAPDEIATLPYRMVWHPALDNDRRHQWIRDVVRSAVRQRVA</sequence>
<dbReference type="PRINTS" id="PR00039">
    <property type="entry name" value="HTHLYSR"/>
</dbReference>
<dbReference type="InterPro" id="IPR036388">
    <property type="entry name" value="WH-like_DNA-bd_sf"/>
</dbReference>
<proteinExistence type="inferred from homology"/>
<dbReference type="SUPFAM" id="SSF53850">
    <property type="entry name" value="Periplasmic binding protein-like II"/>
    <property type="match status" value="1"/>
</dbReference>
<evidence type="ECO:0000259" key="5">
    <source>
        <dbReference type="PROSITE" id="PS50931"/>
    </source>
</evidence>
<dbReference type="Pfam" id="PF00126">
    <property type="entry name" value="HTH_1"/>
    <property type="match status" value="1"/>
</dbReference>
<dbReference type="Proteomes" id="UP000070612">
    <property type="component" value="Unassembled WGS sequence"/>
</dbReference>
<dbReference type="Pfam" id="PF03466">
    <property type="entry name" value="LysR_substrate"/>
    <property type="match status" value="1"/>
</dbReference>
<dbReference type="GO" id="GO:0003677">
    <property type="term" value="F:DNA binding"/>
    <property type="evidence" value="ECO:0007669"/>
    <property type="project" value="UniProtKB-KW"/>
</dbReference>
<evidence type="ECO:0000256" key="4">
    <source>
        <dbReference type="ARBA" id="ARBA00023163"/>
    </source>
</evidence>
<reference evidence="6 7" key="1">
    <citation type="submission" date="2015-07" db="EMBL/GenBank/DDBJ databases">
        <title>A draft genome sequence of Mycobacterium wolinskyi.</title>
        <authorList>
            <person name="de Man T.J."/>
            <person name="Perry K.A."/>
            <person name="Coulliette A.D."/>
            <person name="Jensen B."/>
            <person name="Toney N.C."/>
            <person name="Limbago B.M."/>
            <person name="Noble-Wang J."/>
        </authorList>
    </citation>
    <scope>NUCLEOTIDE SEQUENCE [LARGE SCALE GENOMIC DNA]</scope>
    <source>
        <strain evidence="6 7">CDC_01</strain>
    </source>
</reference>
<evidence type="ECO:0000256" key="2">
    <source>
        <dbReference type="ARBA" id="ARBA00023015"/>
    </source>
</evidence>
<feature type="domain" description="HTH lysR-type" evidence="5">
    <location>
        <begin position="9"/>
        <end position="66"/>
    </location>
</feature>
<dbReference type="CDD" id="cd08417">
    <property type="entry name" value="PBP2_Nitroaromatics_like"/>
    <property type="match status" value="1"/>
</dbReference>
<keyword evidence="2" id="KW-0805">Transcription regulation</keyword>
<protein>
    <recommendedName>
        <fullName evidence="5">HTH lysR-type domain-containing protein</fullName>
    </recommendedName>
</protein>
<dbReference type="Gene3D" id="3.40.190.10">
    <property type="entry name" value="Periplasmic binding protein-like II"/>
    <property type="match status" value="2"/>
</dbReference>